<name>K3WW03_GLOUD</name>
<sequence length="46" mass="5313">MRSCGCNKPHIPSCQKSMEEMMEIAAFFYTKAVASKRGFWLRKNAK</sequence>
<dbReference type="EnsemblProtists" id="PYU1_T009151">
    <property type="protein sequence ID" value="PYU1_T009151"/>
    <property type="gene ID" value="PYU1_G009133"/>
</dbReference>
<dbReference type="InParanoid" id="K3WW03"/>
<dbReference type="EMBL" id="GL376632">
    <property type="status" value="NOT_ANNOTATED_CDS"/>
    <property type="molecule type" value="Genomic_DNA"/>
</dbReference>
<evidence type="ECO:0000313" key="2">
    <source>
        <dbReference type="Proteomes" id="UP000019132"/>
    </source>
</evidence>
<protein>
    <submittedName>
        <fullName evidence="1">Uncharacterized protein</fullName>
    </submittedName>
</protein>
<evidence type="ECO:0000313" key="1">
    <source>
        <dbReference type="EnsemblProtists" id="PYU1_T009151"/>
    </source>
</evidence>
<dbReference type="AlphaFoldDB" id="K3WW03"/>
<proteinExistence type="predicted"/>
<keyword evidence="2" id="KW-1185">Reference proteome</keyword>
<reference evidence="2" key="1">
    <citation type="journal article" date="2010" name="Genome Biol.">
        <title>Genome sequence of the necrotrophic plant pathogen Pythium ultimum reveals original pathogenicity mechanisms and effector repertoire.</title>
        <authorList>
            <person name="Levesque C.A."/>
            <person name="Brouwer H."/>
            <person name="Cano L."/>
            <person name="Hamilton J.P."/>
            <person name="Holt C."/>
            <person name="Huitema E."/>
            <person name="Raffaele S."/>
            <person name="Robideau G.P."/>
            <person name="Thines M."/>
            <person name="Win J."/>
            <person name="Zerillo M.M."/>
            <person name="Beakes G.W."/>
            <person name="Boore J.L."/>
            <person name="Busam D."/>
            <person name="Dumas B."/>
            <person name="Ferriera S."/>
            <person name="Fuerstenberg S.I."/>
            <person name="Gachon C.M."/>
            <person name="Gaulin E."/>
            <person name="Govers F."/>
            <person name="Grenville-Briggs L."/>
            <person name="Horner N."/>
            <person name="Hostetler J."/>
            <person name="Jiang R.H."/>
            <person name="Johnson J."/>
            <person name="Krajaejun T."/>
            <person name="Lin H."/>
            <person name="Meijer H.J."/>
            <person name="Moore B."/>
            <person name="Morris P."/>
            <person name="Phuntmart V."/>
            <person name="Puiu D."/>
            <person name="Shetty J."/>
            <person name="Stajich J.E."/>
            <person name="Tripathy S."/>
            <person name="Wawra S."/>
            <person name="van West P."/>
            <person name="Whitty B.R."/>
            <person name="Coutinho P.M."/>
            <person name="Henrissat B."/>
            <person name="Martin F."/>
            <person name="Thomas P.D."/>
            <person name="Tyler B.M."/>
            <person name="De Vries R.P."/>
            <person name="Kamoun S."/>
            <person name="Yandell M."/>
            <person name="Tisserat N."/>
            <person name="Buell C.R."/>
        </authorList>
    </citation>
    <scope>NUCLEOTIDE SEQUENCE</scope>
    <source>
        <strain evidence="2">DAOM:BR144</strain>
    </source>
</reference>
<reference evidence="2" key="2">
    <citation type="submission" date="2010-04" db="EMBL/GenBank/DDBJ databases">
        <authorList>
            <person name="Buell R."/>
            <person name="Hamilton J."/>
            <person name="Hostetler J."/>
        </authorList>
    </citation>
    <scope>NUCLEOTIDE SEQUENCE [LARGE SCALE GENOMIC DNA]</scope>
    <source>
        <strain evidence="2">DAOM:BR144</strain>
    </source>
</reference>
<dbReference type="HOGENOM" id="CLU_3192567_0_0_1"/>
<dbReference type="Proteomes" id="UP000019132">
    <property type="component" value="Unassembled WGS sequence"/>
</dbReference>
<organism evidence="1 2">
    <name type="scientific">Globisporangium ultimum (strain ATCC 200006 / CBS 805.95 / DAOM BR144)</name>
    <name type="common">Pythium ultimum</name>
    <dbReference type="NCBI Taxonomy" id="431595"/>
    <lineage>
        <taxon>Eukaryota</taxon>
        <taxon>Sar</taxon>
        <taxon>Stramenopiles</taxon>
        <taxon>Oomycota</taxon>
        <taxon>Peronosporomycetes</taxon>
        <taxon>Pythiales</taxon>
        <taxon>Pythiaceae</taxon>
        <taxon>Globisporangium</taxon>
    </lineage>
</organism>
<accession>K3WW03</accession>
<reference evidence="1" key="3">
    <citation type="submission" date="2015-02" db="UniProtKB">
        <authorList>
            <consortium name="EnsemblProtists"/>
        </authorList>
    </citation>
    <scope>IDENTIFICATION</scope>
    <source>
        <strain evidence="1">DAOM BR144</strain>
    </source>
</reference>
<dbReference type="VEuPathDB" id="FungiDB:PYU1_G009133"/>